<dbReference type="EMBL" id="CM037152">
    <property type="protein sequence ID" value="KAH7834568.1"/>
    <property type="molecule type" value="Genomic_DNA"/>
</dbReference>
<accession>A0ACB7X1Q4</accession>
<sequence>MQGIRSFRPLSDGGVRLELSTTTNSPLAIDVEESTESRIQRLITENPVVIFSRSSCCMCHAMKQLLSAIGVHPTVIELDDDEIAALPAAADGGNGGAPVVFIGGSRVGGLENLVALHLSEKLGSKLEEAGVLQVAS</sequence>
<name>A0ACB7X1Q4_9ERIC</name>
<evidence type="ECO:0000313" key="1">
    <source>
        <dbReference type="EMBL" id="KAH7834568.1"/>
    </source>
</evidence>
<keyword evidence="2" id="KW-1185">Reference proteome</keyword>
<comment type="caution">
    <text evidence="1">The sequence shown here is derived from an EMBL/GenBank/DDBJ whole genome shotgun (WGS) entry which is preliminary data.</text>
</comment>
<organism evidence="1 2">
    <name type="scientific">Vaccinium darrowii</name>
    <dbReference type="NCBI Taxonomy" id="229202"/>
    <lineage>
        <taxon>Eukaryota</taxon>
        <taxon>Viridiplantae</taxon>
        <taxon>Streptophyta</taxon>
        <taxon>Embryophyta</taxon>
        <taxon>Tracheophyta</taxon>
        <taxon>Spermatophyta</taxon>
        <taxon>Magnoliopsida</taxon>
        <taxon>eudicotyledons</taxon>
        <taxon>Gunneridae</taxon>
        <taxon>Pentapetalae</taxon>
        <taxon>asterids</taxon>
        <taxon>Ericales</taxon>
        <taxon>Ericaceae</taxon>
        <taxon>Vaccinioideae</taxon>
        <taxon>Vaccinieae</taxon>
        <taxon>Vaccinium</taxon>
    </lineage>
</organism>
<dbReference type="Proteomes" id="UP000828048">
    <property type="component" value="Chromosome 2"/>
</dbReference>
<reference evidence="1 2" key="1">
    <citation type="journal article" date="2021" name="Hortic Res">
        <title>High-quality reference genome and annotation aids understanding of berry development for evergreen blueberry (Vaccinium darrowii).</title>
        <authorList>
            <person name="Yu J."/>
            <person name="Hulse-Kemp A.M."/>
            <person name="Babiker E."/>
            <person name="Staton M."/>
        </authorList>
    </citation>
    <scope>NUCLEOTIDE SEQUENCE [LARGE SCALE GENOMIC DNA]</scope>
    <source>
        <strain evidence="2">cv. NJ 8807/NJ 8810</strain>
        <tissue evidence="1">Young leaf</tissue>
    </source>
</reference>
<evidence type="ECO:0000313" key="2">
    <source>
        <dbReference type="Proteomes" id="UP000828048"/>
    </source>
</evidence>
<gene>
    <name evidence="1" type="ORF">Vadar_017426</name>
</gene>
<proteinExistence type="predicted"/>
<protein>
    <submittedName>
        <fullName evidence="1">Uncharacterized protein</fullName>
    </submittedName>
</protein>